<name>A0A1B7YD45_COLHI</name>
<comment type="caution">
    <text evidence="1">The sequence shown here is derived from an EMBL/GenBank/DDBJ whole genome shotgun (WGS) entry which is preliminary data.</text>
</comment>
<evidence type="ECO:0000313" key="1">
    <source>
        <dbReference type="EMBL" id="OBR09965.1"/>
    </source>
</evidence>
<accession>A0A1B7YD45</accession>
<dbReference type="AlphaFoldDB" id="A0A1B7YD45"/>
<gene>
    <name evidence="1" type="ORF">CH63R_05657</name>
</gene>
<protein>
    <submittedName>
        <fullName evidence="1">Uncharacterized protein</fullName>
    </submittedName>
</protein>
<proteinExistence type="predicted"/>
<sequence>MGRAPTASSGGFKINRDLRLIDYYTDFLYKMTKPDEPRHPQFEIYGSSVTIWDVWGKSLYFSLQRILRLPKRRQNLWHVNLPSFTTYPSTSPILELEVPLKHVTVGWLERTAGTMGKEVGFESLTTPPSGSSLAAGTFPSQRTCEKACEQIWDWSRKRVLNIQILSTVVFRSITGIPA</sequence>
<dbReference type="GeneID" id="28864739"/>
<dbReference type="EMBL" id="LTAN01000004">
    <property type="protein sequence ID" value="OBR09965.1"/>
    <property type="molecule type" value="Genomic_DNA"/>
</dbReference>
<dbReference type="Proteomes" id="UP000092177">
    <property type="component" value="Chromosome 4"/>
</dbReference>
<dbReference type="VEuPathDB" id="FungiDB:CH63R_05657"/>
<keyword evidence="2" id="KW-1185">Reference proteome</keyword>
<dbReference type="RefSeq" id="XP_018158482.1">
    <property type="nucleotide sequence ID" value="XM_018300632.1"/>
</dbReference>
<reference evidence="2" key="1">
    <citation type="journal article" date="2017" name="BMC Genomics">
        <title>Gapless genome assembly of Colletotrichum higginsianum reveals chromosome structure and association of transposable elements with secondary metabolite gene clusters.</title>
        <authorList>
            <person name="Dallery J.-F."/>
            <person name="Lapalu N."/>
            <person name="Zampounis A."/>
            <person name="Pigne S."/>
            <person name="Luyten I."/>
            <person name="Amselem J."/>
            <person name="Wittenberg A.H.J."/>
            <person name="Zhou S."/>
            <person name="de Queiroz M.V."/>
            <person name="Robin G.P."/>
            <person name="Auger A."/>
            <person name="Hainaut M."/>
            <person name="Henrissat B."/>
            <person name="Kim K.-T."/>
            <person name="Lee Y.-H."/>
            <person name="Lespinet O."/>
            <person name="Schwartz D.C."/>
            <person name="Thon M.R."/>
            <person name="O'Connell R.J."/>
        </authorList>
    </citation>
    <scope>NUCLEOTIDE SEQUENCE [LARGE SCALE GENOMIC DNA]</scope>
    <source>
        <strain evidence="2">IMI 349063</strain>
    </source>
</reference>
<dbReference type="KEGG" id="chig:CH63R_05657"/>
<evidence type="ECO:0000313" key="2">
    <source>
        <dbReference type="Proteomes" id="UP000092177"/>
    </source>
</evidence>
<organism evidence="1 2">
    <name type="scientific">Colletotrichum higginsianum (strain IMI 349063)</name>
    <name type="common">Crucifer anthracnose fungus</name>
    <dbReference type="NCBI Taxonomy" id="759273"/>
    <lineage>
        <taxon>Eukaryota</taxon>
        <taxon>Fungi</taxon>
        <taxon>Dikarya</taxon>
        <taxon>Ascomycota</taxon>
        <taxon>Pezizomycotina</taxon>
        <taxon>Sordariomycetes</taxon>
        <taxon>Hypocreomycetidae</taxon>
        <taxon>Glomerellales</taxon>
        <taxon>Glomerellaceae</taxon>
        <taxon>Colletotrichum</taxon>
        <taxon>Colletotrichum destructivum species complex</taxon>
    </lineage>
</organism>